<evidence type="ECO:0000256" key="5">
    <source>
        <dbReference type="ARBA" id="ARBA00023136"/>
    </source>
</evidence>
<organism evidence="10 11">
    <name type="scientific">Terfezia boudieri ATCC MYA-4762</name>
    <dbReference type="NCBI Taxonomy" id="1051890"/>
    <lineage>
        <taxon>Eukaryota</taxon>
        <taxon>Fungi</taxon>
        <taxon>Dikarya</taxon>
        <taxon>Ascomycota</taxon>
        <taxon>Pezizomycotina</taxon>
        <taxon>Pezizomycetes</taxon>
        <taxon>Pezizales</taxon>
        <taxon>Pezizaceae</taxon>
        <taxon>Terfezia</taxon>
    </lineage>
</organism>
<feature type="signal peptide" evidence="8">
    <location>
        <begin position="1"/>
        <end position="18"/>
    </location>
</feature>
<proteinExistence type="predicted"/>
<dbReference type="PANTHER" id="PTHR34992">
    <property type="entry name" value="HYPHAL ANASTAMOSIS-7 PROTEIN"/>
    <property type="match status" value="1"/>
</dbReference>
<keyword evidence="7" id="KW-0449">Lipoprotein</keyword>
<keyword evidence="2" id="KW-1003">Cell membrane</keyword>
<dbReference type="InterPro" id="IPR046530">
    <property type="entry name" value="BIM1-like_dom"/>
</dbReference>
<feature type="domain" description="Copper acquisition factor BIM1-like" evidence="9">
    <location>
        <begin position="17"/>
        <end position="160"/>
    </location>
</feature>
<keyword evidence="3" id="KW-0336">GPI-anchor</keyword>
<evidence type="ECO:0000313" key="11">
    <source>
        <dbReference type="Proteomes" id="UP000267821"/>
    </source>
</evidence>
<evidence type="ECO:0000259" key="9">
    <source>
        <dbReference type="Pfam" id="PF20238"/>
    </source>
</evidence>
<dbReference type="Pfam" id="PF20238">
    <property type="entry name" value="BIM1-like_dom"/>
    <property type="match status" value="1"/>
</dbReference>
<dbReference type="PANTHER" id="PTHR34992:SF1">
    <property type="entry name" value="COPPER ACQUISITION FACTOR BIM1-LIKE DOMAIN-CONTAINING PROTEIN"/>
    <property type="match status" value="1"/>
</dbReference>
<evidence type="ECO:0000256" key="6">
    <source>
        <dbReference type="ARBA" id="ARBA00023180"/>
    </source>
</evidence>
<sequence>LATLSLLSLSLSFPLASAHFSITYPPDRGEAGSNEVDAPCGGLSTSDTRTPWPISGGQVEFEAGHDEANTEVLLYVGDNPTSNSDFNVVLAPLFNQIGLGTFCWNQLSVPNGTAGVKEGAKATIQIRQFGHDGGWLYNCADISFTANPPALTSKCANDSGISTE</sequence>
<dbReference type="InParanoid" id="A0A3N4LXC5"/>
<dbReference type="EMBL" id="ML121531">
    <property type="protein sequence ID" value="RPB27517.1"/>
    <property type="molecule type" value="Genomic_DNA"/>
</dbReference>
<feature type="non-terminal residue" evidence="10">
    <location>
        <position position="164"/>
    </location>
</feature>
<evidence type="ECO:0000256" key="3">
    <source>
        <dbReference type="ARBA" id="ARBA00022622"/>
    </source>
</evidence>
<keyword evidence="4 8" id="KW-0732">Signal</keyword>
<keyword evidence="6" id="KW-0325">Glycoprotein</keyword>
<name>A0A3N4LXC5_9PEZI</name>
<keyword evidence="5" id="KW-0472">Membrane</keyword>
<feature type="chain" id="PRO_5018192044" description="Copper acquisition factor BIM1-like domain-containing protein" evidence="8">
    <location>
        <begin position="19"/>
        <end position="164"/>
    </location>
</feature>
<dbReference type="InterPro" id="IPR046936">
    <property type="entry name" value="BIM1-like"/>
</dbReference>
<accession>A0A3N4LXC5</accession>
<dbReference type="STRING" id="1051890.A0A3N4LXC5"/>
<gene>
    <name evidence="10" type="ORF">L211DRAFT_756722</name>
</gene>
<evidence type="ECO:0000256" key="2">
    <source>
        <dbReference type="ARBA" id="ARBA00022475"/>
    </source>
</evidence>
<evidence type="ECO:0000256" key="4">
    <source>
        <dbReference type="ARBA" id="ARBA00022729"/>
    </source>
</evidence>
<dbReference type="CDD" id="cd21176">
    <property type="entry name" value="LPMO_auxiliary-like"/>
    <property type="match status" value="1"/>
</dbReference>
<dbReference type="GO" id="GO:0005886">
    <property type="term" value="C:plasma membrane"/>
    <property type="evidence" value="ECO:0007669"/>
    <property type="project" value="UniProtKB-SubCell"/>
</dbReference>
<keyword evidence="11" id="KW-1185">Reference proteome</keyword>
<dbReference type="Proteomes" id="UP000267821">
    <property type="component" value="Unassembled WGS sequence"/>
</dbReference>
<feature type="non-terminal residue" evidence="10">
    <location>
        <position position="1"/>
    </location>
</feature>
<comment type="subcellular location">
    <subcellularLocation>
        <location evidence="1">Cell membrane</location>
        <topology evidence="1">Lipid-anchor</topology>
        <topology evidence="1">GPI-anchor</topology>
    </subcellularLocation>
</comment>
<dbReference type="GO" id="GO:0098552">
    <property type="term" value="C:side of membrane"/>
    <property type="evidence" value="ECO:0007669"/>
    <property type="project" value="UniProtKB-KW"/>
</dbReference>
<evidence type="ECO:0000256" key="1">
    <source>
        <dbReference type="ARBA" id="ARBA00004609"/>
    </source>
</evidence>
<evidence type="ECO:0000313" key="10">
    <source>
        <dbReference type="EMBL" id="RPB27517.1"/>
    </source>
</evidence>
<dbReference type="OrthoDB" id="2146436at2759"/>
<protein>
    <recommendedName>
        <fullName evidence="9">Copper acquisition factor BIM1-like domain-containing protein</fullName>
    </recommendedName>
</protein>
<evidence type="ECO:0000256" key="8">
    <source>
        <dbReference type="SAM" id="SignalP"/>
    </source>
</evidence>
<evidence type="ECO:0000256" key="7">
    <source>
        <dbReference type="ARBA" id="ARBA00023288"/>
    </source>
</evidence>
<dbReference type="AlphaFoldDB" id="A0A3N4LXC5"/>
<reference evidence="10 11" key="1">
    <citation type="journal article" date="2018" name="Nat. Ecol. Evol.">
        <title>Pezizomycetes genomes reveal the molecular basis of ectomycorrhizal truffle lifestyle.</title>
        <authorList>
            <person name="Murat C."/>
            <person name="Payen T."/>
            <person name="Noel B."/>
            <person name="Kuo A."/>
            <person name="Morin E."/>
            <person name="Chen J."/>
            <person name="Kohler A."/>
            <person name="Krizsan K."/>
            <person name="Balestrini R."/>
            <person name="Da Silva C."/>
            <person name="Montanini B."/>
            <person name="Hainaut M."/>
            <person name="Levati E."/>
            <person name="Barry K.W."/>
            <person name="Belfiori B."/>
            <person name="Cichocki N."/>
            <person name="Clum A."/>
            <person name="Dockter R.B."/>
            <person name="Fauchery L."/>
            <person name="Guy J."/>
            <person name="Iotti M."/>
            <person name="Le Tacon F."/>
            <person name="Lindquist E.A."/>
            <person name="Lipzen A."/>
            <person name="Malagnac F."/>
            <person name="Mello A."/>
            <person name="Molinier V."/>
            <person name="Miyauchi S."/>
            <person name="Poulain J."/>
            <person name="Riccioni C."/>
            <person name="Rubini A."/>
            <person name="Sitrit Y."/>
            <person name="Splivallo R."/>
            <person name="Traeger S."/>
            <person name="Wang M."/>
            <person name="Zifcakova L."/>
            <person name="Wipf D."/>
            <person name="Zambonelli A."/>
            <person name="Paolocci F."/>
            <person name="Nowrousian M."/>
            <person name="Ottonello S."/>
            <person name="Baldrian P."/>
            <person name="Spatafora J.W."/>
            <person name="Henrissat B."/>
            <person name="Nagy L.G."/>
            <person name="Aury J.M."/>
            <person name="Wincker P."/>
            <person name="Grigoriev I.V."/>
            <person name="Bonfante P."/>
            <person name="Martin F.M."/>
        </authorList>
    </citation>
    <scope>NUCLEOTIDE SEQUENCE [LARGE SCALE GENOMIC DNA]</scope>
    <source>
        <strain evidence="10 11">ATCC MYA-4762</strain>
    </source>
</reference>